<dbReference type="PANTHER" id="PTHR20974:SF0">
    <property type="entry name" value="UPF0585 PROTEIN CG18661"/>
    <property type="match status" value="1"/>
</dbReference>
<dbReference type="EMBL" id="JAAAWO010000002">
    <property type="protein sequence ID" value="NDW14724.1"/>
    <property type="molecule type" value="Genomic_DNA"/>
</dbReference>
<accession>A0A6N9TBQ9</accession>
<dbReference type="Pfam" id="PF06080">
    <property type="entry name" value="DUF938"/>
    <property type="match status" value="1"/>
</dbReference>
<dbReference type="AlphaFoldDB" id="A0A6N9TBQ9"/>
<dbReference type="SUPFAM" id="SSF53335">
    <property type="entry name" value="S-adenosyl-L-methionine-dependent methyltransferases"/>
    <property type="match status" value="1"/>
</dbReference>
<dbReference type="InterPro" id="IPR010342">
    <property type="entry name" value="DUF938"/>
</dbReference>
<proteinExistence type="predicted"/>
<name>A0A6N9TBQ9_9ALTE</name>
<dbReference type="InterPro" id="IPR029063">
    <property type="entry name" value="SAM-dependent_MTases_sf"/>
</dbReference>
<protein>
    <submittedName>
        <fullName evidence="1">DUF938 domain-containing protein</fullName>
    </submittedName>
</protein>
<evidence type="ECO:0000313" key="2">
    <source>
        <dbReference type="Proteomes" id="UP000471381"/>
    </source>
</evidence>
<dbReference type="Gene3D" id="3.40.50.150">
    <property type="entry name" value="Vaccinia Virus protein VP39"/>
    <property type="match status" value="1"/>
</dbReference>
<evidence type="ECO:0000313" key="1">
    <source>
        <dbReference type="EMBL" id="NDW14724.1"/>
    </source>
</evidence>
<reference evidence="1 2" key="1">
    <citation type="submission" date="2020-01" db="EMBL/GenBank/DDBJ databases">
        <title>Genomes of bacteria type strains.</title>
        <authorList>
            <person name="Chen J."/>
            <person name="Zhu S."/>
            <person name="Yang J."/>
        </authorList>
    </citation>
    <scope>NUCLEOTIDE SEQUENCE [LARGE SCALE GENOMIC DNA]</scope>
    <source>
        <strain evidence="1 2">LMG 24078</strain>
    </source>
</reference>
<dbReference type="PANTHER" id="PTHR20974">
    <property type="entry name" value="UPF0585 PROTEIN CG18661"/>
    <property type="match status" value="1"/>
</dbReference>
<gene>
    <name evidence="1" type="ORF">GTQ48_04140</name>
</gene>
<sequence length="194" mass="21897">MEKPFSQACENNKRPILDILKRAFAHTQKVLEIGSGTGQHASYLAAHLPHLTWHTSDQYEYHDGINAWISESSLSNLIQPVEFKVGVDPFPALPFDGIFSANTAHIMQKHEAKLLMELVSQKLPKGGTFCQYGPFTQSGIYSSQSNAEFHQSLVERGYGGYRDIDELEAWAKRLTLKEMITMPANNLMLVWTKE</sequence>
<comment type="caution">
    <text evidence="1">The sequence shown here is derived from an EMBL/GenBank/DDBJ whole genome shotgun (WGS) entry which is preliminary data.</text>
</comment>
<keyword evidence="2" id="KW-1185">Reference proteome</keyword>
<dbReference type="Proteomes" id="UP000471381">
    <property type="component" value="Unassembled WGS sequence"/>
</dbReference>
<organism evidence="1 2">
    <name type="scientific">Alteromonas genovensis</name>
    <dbReference type="NCBI Taxonomy" id="471225"/>
    <lineage>
        <taxon>Bacteria</taxon>
        <taxon>Pseudomonadati</taxon>
        <taxon>Pseudomonadota</taxon>
        <taxon>Gammaproteobacteria</taxon>
        <taxon>Alteromonadales</taxon>
        <taxon>Alteromonadaceae</taxon>
        <taxon>Alteromonas/Salinimonas group</taxon>
        <taxon>Alteromonas</taxon>
    </lineage>
</organism>
<dbReference type="CDD" id="cd02440">
    <property type="entry name" value="AdoMet_MTases"/>
    <property type="match status" value="1"/>
</dbReference>